<evidence type="ECO:0000256" key="2">
    <source>
        <dbReference type="ARBA" id="ARBA00023157"/>
    </source>
</evidence>
<evidence type="ECO:0000313" key="4">
    <source>
        <dbReference type="EMBL" id="CAI9741260.1"/>
    </source>
</evidence>
<keyword evidence="5" id="KW-1185">Reference proteome</keyword>
<reference evidence="4" key="1">
    <citation type="submission" date="2023-08" db="EMBL/GenBank/DDBJ databases">
        <authorList>
            <person name="Alioto T."/>
            <person name="Alioto T."/>
            <person name="Gomez Garrido J."/>
        </authorList>
    </citation>
    <scope>NUCLEOTIDE SEQUENCE</scope>
</reference>
<gene>
    <name evidence="4" type="ORF">OCTVUL_1B030194</name>
</gene>
<sequence length="265" mass="29795">MSAQGLHWFIIPLCLLISVLRVTSLQCFHCSSSAPGSKCETGVKEFAKYNSSKFAQNCSDYSFQGKAFCAIETRFLNGKSSYLIRECSDGNTFTFDKNYDTFHKLRYLNPEKNTTLFSTSNGLSCYSCEGTKPFSKCESDIMEYRLGINSKFAVNCSQYSHMTKPYCAIERYMKNGQVQAIIRDCNDKTFSFSMEHPPYKKLETVDGNYNISVCSYVTSLGAILCISLCNEDMCNGIFGKSDCITLSLPLFVISLLSVKRLTNFS</sequence>
<name>A0AA36FJH9_OCTVU</name>
<feature type="chain" id="PRO_5041257012" description="Protein sleepless" evidence="3">
    <location>
        <begin position="25"/>
        <end position="265"/>
    </location>
</feature>
<evidence type="ECO:0000256" key="1">
    <source>
        <dbReference type="ARBA" id="ARBA00022729"/>
    </source>
</evidence>
<dbReference type="Proteomes" id="UP001162480">
    <property type="component" value="Chromosome 26"/>
</dbReference>
<keyword evidence="2" id="KW-1015">Disulfide bond</keyword>
<dbReference type="PANTHER" id="PTHR10036:SF3">
    <property type="entry name" value="PROTEIN SLEEPLESS-RELATED"/>
    <property type="match status" value="1"/>
</dbReference>
<evidence type="ECO:0000313" key="5">
    <source>
        <dbReference type="Proteomes" id="UP001162480"/>
    </source>
</evidence>
<accession>A0AA36FJH9</accession>
<dbReference type="AlphaFoldDB" id="A0AA36FJH9"/>
<organism evidence="4 5">
    <name type="scientific">Octopus vulgaris</name>
    <name type="common">Common octopus</name>
    <dbReference type="NCBI Taxonomy" id="6645"/>
    <lineage>
        <taxon>Eukaryota</taxon>
        <taxon>Metazoa</taxon>
        <taxon>Spiralia</taxon>
        <taxon>Lophotrochozoa</taxon>
        <taxon>Mollusca</taxon>
        <taxon>Cephalopoda</taxon>
        <taxon>Coleoidea</taxon>
        <taxon>Octopodiformes</taxon>
        <taxon>Octopoda</taxon>
        <taxon>Incirrata</taxon>
        <taxon>Octopodidae</taxon>
        <taxon>Octopus</taxon>
    </lineage>
</organism>
<keyword evidence="1 3" id="KW-0732">Signal</keyword>
<dbReference type="PANTHER" id="PTHR10036">
    <property type="entry name" value="CD59 GLYCOPROTEIN"/>
    <property type="match status" value="1"/>
</dbReference>
<protein>
    <recommendedName>
        <fullName evidence="6">Protein sleepless</fullName>
    </recommendedName>
</protein>
<feature type="signal peptide" evidence="3">
    <location>
        <begin position="1"/>
        <end position="24"/>
    </location>
</feature>
<evidence type="ECO:0000256" key="3">
    <source>
        <dbReference type="SAM" id="SignalP"/>
    </source>
</evidence>
<proteinExistence type="predicted"/>
<dbReference type="EMBL" id="OX597839">
    <property type="protein sequence ID" value="CAI9741260.1"/>
    <property type="molecule type" value="Genomic_DNA"/>
</dbReference>
<evidence type="ECO:0008006" key="6">
    <source>
        <dbReference type="Google" id="ProtNLM"/>
    </source>
</evidence>